<keyword evidence="3" id="KW-0547">Nucleotide-binding</keyword>
<dbReference type="InterPro" id="IPR036597">
    <property type="entry name" value="Fido-like_dom_sf"/>
</dbReference>
<evidence type="ECO:0000256" key="2">
    <source>
        <dbReference type="ARBA" id="ARBA00022695"/>
    </source>
</evidence>
<comment type="catalytic activity">
    <reaction evidence="6">
        <text>L-threonyl-[protein] + ATP = 3-O-(5'-adenylyl)-L-threonyl-[protein] + diphosphate</text>
        <dbReference type="Rhea" id="RHEA:54292"/>
        <dbReference type="Rhea" id="RHEA-COMP:11060"/>
        <dbReference type="Rhea" id="RHEA-COMP:13847"/>
        <dbReference type="ChEBI" id="CHEBI:30013"/>
        <dbReference type="ChEBI" id="CHEBI:30616"/>
        <dbReference type="ChEBI" id="CHEBI:33019"/>
        <dbReference type="ChEBI" id="CHEBI:138113"/>
        <dbReference type="EC" id="2.7.7.108"/>
    </reaction>
</comment>
<dbReference type="EMBL" id="CP101114">
    <property type="protein sequence ID" value="UTO28075.1"/>
    <property type="molecule type" value="Genomic_DNA"/>
</dbReference>
<dbReference type="Pfam" id="PF02661">
    <property type="entry name" value="Fic"/>
    <property type="match status" value="1"/>
</dbReference>
<name>A0ABY5EUG7_9HYPH</name>
<evidence type="ECO:0000256" key="4">
    <source>
        <dbReference type="ARBA" id="ARBA00022840"/>
    </source>
</evidence>
<gene>
    <name evidence="9" type="ORF">NMK50_07670</name>
</gene>
<keyword evidence="4" id="KW-0067">ATP-binding</keyword>
<evidence type="ECO:0000256" key="6">
    <source>
        <dbReference type="ARBA" id="ARBA00047939"/>
    </source>
</evidence>
<evidence type="ECO:0000256" key="7">
    <source>
        <dbReference type="ARBA" id="ARBA00048696"/>
    </source>
</evidence>
<dbReference type="Gene3D" id="1.10.3290.10">
    <property type="entry name" value="Fido-like domain"/>
    <property type="match status" value="1"/>
</dbReference>
<dbReference type="InterPro" id="IPR012340">
    <property type="entry name" value="NA-bd_OB-fold"/>
</dbReference>
<evidence type="ECO:0000259" key="8">
    <source>
        <dbReference type="PROSITE" id="PS51459"/>
    </source>
</evidence>
<dbReference type="NCBIfam" id="NF033856">
    <property type="entry name" value="T4SS_effec_BID"/>
    <property type="match status" value="1"/>
</dbReference>
<keyword evidence="10" id="KW-1185">Reference proteome</keyword>
<comment type="catalytic activity">
    <reaction evidence="7">
        <text>L-tyrosyl-[protein] + ATP = O-(5'-adenylyl)-L-tyrosyl-[protein] + diphosphate</text>
        <dbReference type="Rhea" id="RHEA:54288"/>
        <dbReference type="Rhea" id="RHEA-COMP:10136"/>
        <dbReference type="Rhea" id="RHEA-COMP:13846"/>
        <dbReference type="ChEBI" id="CHEBI:30616"/>
        <dbReference type="ChEBI" id="CHEBI:33019"/>
        <dbReference type="ChEBI" id="CHEBI:46858"/>
        <dbReference type="ChEBI" id="CHEBI:83624"/>
        <dbReference type="EC" id="2.7.7.108"/>
    </reaction>
</comment>
<keyword evidence="1" id="KW-0808">Transferase</keyword>
<protein>
    <recommendedName>
        <fullName evidence="5">protein adenylyltransferase</fullName>
        <ecNumber evidence="5">2.7.7.108</ecNumber>
    </recommendedName>
</protein>
<dbReference type="RefSeq" id="WP_254769984.1">
    <property type="nucleotide sequence ID" value="NZ_CP101114.1"/>
</dbReference>
<dbReference type="Pfam" id="PF18543">
    <property type="entry name" value="ID"/>
    <property type="match status" value="1"/>
</dbReference>
<dbReference type="InterPro" id="IPR003812">
    <property type="entry name" value="Fido"/>
</dbReference>
<evidence type="ECO:0000256" key="5">
    <source>
        <dbReference type="ARBA" id="ARBA00034531"/>
    </source>
</evidence>
<evidence type="ECO:0000256" key="3">
    <source>
        <dbReference type="ARBA" id="ARBA00022741"/>
    </source>
</evidence>
<accession>A0ABY5EUG7</accession>
<evidence type="ECO:0000313" key="9">
    <source>
        <dbReference type="EMBL" id="UTO28075.1"/>
    </source>
</evidence>
<dbReference type="InterPro" id="IPR040548">
    <property type="entry name" value="BepA_ID"/>
</dbReference>
<dbReference type="EC" id="2.7.7.108" evidence="5"/>
<dbReference type="Gene3D" id="2.40.50.140">
    <property type="entry name" value="Nucleic acid-binding proteins"/>
    <property type="match status" value="1"/>
</dbReference>
<evidence type="ECO:0000256" key="1">
    <source>
        <dbReference type="ARBA" id="ARBA00022679"/>
    </source>
</evidence>
<dbReference type="PROSITE" id="PS51459">
    <property type="entry name" value="FIDO"/>
    <property type="match status" value="1"/>
</dbReference>
<sequence length="532" mass="60993">MLEQNYLYKKSNTLKNKYGIKNPHQLYTRSAHDTAKAAVNFRFEPPPRKFNANYLKTIHWSLFHETFEWAGYMRDQSFTFADGTTARMPAMRPKGYEVPFAIGSQIQKELKKLERNLHAKNNLQGLSRQEFAIEAAEVFMALNHAHPFRKGNGRVNRMFMEKLGEVAGYKIDFSFITKERMNLACIEAMQNGNPQPMRDLFEDITHPQKSLVLKEFIYQMRHSGLHEINNRLVVAAKEGVTYDGIYRGSSAEGFVIELEDAFVVGHKDDLSPEQIKSLYNGARICFEKTNVQNLRESLIPKETLAPLSNEELFDRLQDHPSIEKCRKQVEHLSKRVFGKQHALRAQLEITNADPSLGEQFADQIAQNPQSICKLAGRKFWCIKSPSRRRAEEHLPQLCEAFKNYVTTAQQTKDEILEQHAKEQNRLGKSVEKPSRNLQTLFSLPAEQQREALSHSPALQQELHKYGRQLHSRLSSEDHKAIQDQDITRLSCLLGTSESKAKNIAKIVDHTKEAQCQARTLKISRSSSLALTC</sequence>
<evidence type="ECO:0000313" key="10">
    <source>
        <dbReference type="Proteomes" id="UP001059475"/>
    </source>
</evidence>
<organism evidence="9 10">
    <name type="scientific">Bartonella harrusi</name>
    <dbReference type="NCBI Taxonomy" id="2961895"/>
    <lineage>
        <taxon>Bacteria</taxon>
        <taxon>Pseudomonadati</taxon>
        <taxon>Pseudomonadota</taxon>
        <taxon>Alphaproteobacteria</taxon>
        <taxon>Hyphomicrobiales</taxon>
        <taxon>Bartonellaceae</taxon>
        <taxon>Bartonella</taxon>
    </lineage>
</organism>
<dbReference type="SUPFAM" id="SSF140931">
    <property type="entry name" value="Fic-like"/>
    <property type="match status" value="1"/>
</dbReference>
<dbReference type="InterPro" id="IPR041533">
    <property type="entry name" value="Bep_BID"/>
</dbReference>
<feature type="domain" description="Fido" evidence="8">
    <location>
        <begin position="50"/>
        <end position="203"/>
    </location>
</feature>
<dbReference type="PANTHER" id="PTHR39560:SF1">
    <property type="entry name" value="PROTEIN ADENYLYLTRANSFERASE FIC-RELATED"/>
    <property type="match status" value="1"/>
</dbReference>
<dbReference type="Pfam" id="PF17841">
    <property type="entry name" value="Bep_C_terminal"/>
    <property type="match status" value="1"/>
</dbReference>
<reference evidence="9" key="1">
    <citation type="submission" date="2022-07" db="EMBL/GenBank/DDBJ databases">
        <title>First report of Bartonella spp. in marsupials in Brazil, with a description of Bartonella harrusi sp. nov. and new proposal for taxonomic reclassification of species of the genus Bartonella.</title>
        <authorList>
            <person name="Amaral R.B."/>
        </authorList>
    </citation>
    <scope>NUCLEOTIDE SEQUENCE</scope>
    <source>
        <strain evidence="9">117A</strain>
    </source>
</reference>
<dbReference type="Proteomes" id="UP001059475">
    <property type="component" value="Chromosome"/>
</dbReference>
<proteinExistence type="predicted"/>
<dbReference type="PANTHER" id="PTHR39560">
    <property type="entry name" value="PROTEIN ADENYLYLTRANSFERASE FIC-RELATED"/>
    <property type="match status" value="1"/>
</dbReference>
<keyword evidence="2" id="KW-0548">Nucleotidyltransferase</keyword>